<dbReference type="Proteomes" id="UP000481583">
    <property type="component" value="Unassembled WGS sequence"/>
</dbReference>
<evidence type="ECO:0000256" key="1">
    <source>
        <dbReference type="SAM" id="Phobius"/>
    </source>
</evidence>
<feature type="transmembrane region" description="Helical" evidence="1">
    <location>
        <begin position="28"/>
        <end position="49"/>
    </location>
</feature>
<evidence type="ECO:0000313" key="2">
    <source>
        <dbReference type="EMBL" id="NGN69415.1"/>
    </source>
</evidence>
<evidence type="ECO:0000313" key="3">
    <source>
        <dbReference type="Proteomes" id="UP000481583"/>
    </source>
</evidence>
<dbReference type="RefSeq" id="WP_165244329.1">
    <property type="nucleotide sequence ID" value="NZ_JAAKZV010000293.1"/>
</dbReference>
<feature type="transmembrane region" description="Helical" evidence="1">
    <location>
        <begin position="56"/>
        <end position="76"/>
    </location>
</feature>
<keyword evidence="1" id="KW-1133">Transmembrane helix</keyword>
<dbReference type="AlphaFoldDB" id="A0A6G4UB03"/>
<reference evidence="2 3" key="1">
    <citation type="submission" date="2020-02" db="EMBL/GenBank/DDBJ databases">
        <title>Whole-genome analyses of novel actinobacteria.</title>
        <authorList>
            <person name="Sahin N."/>
        </authorList>
    </citation>
    <scope>NUCLEOTIDE SEQUENCE [LARGE SCALE GENOMIC DNA]</scope>
    <source>
        <strain evidence="2 3">A7024</strain>
    </source>
</reference>
<proteinExistence type="predicted"/>
<evidence type="ECO:0008006" key="4">
    <source>
        <dbReference type="Google" id="ProtNLM"/>
    </source>
</evidence>
<accession>A0A6G4UB03</accession>
<name>A0A6G4UB03_9ACTN</name>
<sequence length="87" mass="8886">MNELFPIAAGLVLGAVLALIRPGLRLFAGLVGAILLGVLATVVSGEYLIGWEFLLIDVPLVALCAAAGLVAVRAAVRGGVQPRQPRG</sequence>
<dbReference type="EMBL" id="JAAKZV010000293">
    <property type="protein sequence ID" value="NGN69415.1"/>
    <property type="molecule type" value="Genomic_DNA"/>
</dbReference>
<protein>
    <recommendedName>
        <fullName evidence="4">Integral membrane protein</fullName>
    </recommendedName>
</protein>
<comment type="caution">
    <text evidence="2">The sequence shown here is derived from an EMBL/GenBank/DDBJ whole genome shotgun (WGS) entry which is preliminary data.</text>
</comment>
<keyword evidence="1" id="KW-0472">Membrane</keyword>
<keyword evidence="3" id="KW-1185">Reference proteome</keyword>
<gene>
    <name evidence="2" type="ORF">G5C51_36695</name>
</gene>
<keyword evidence="1" id="KW-0812">Transmembrane</keyword>
<organism evidence="2 3">
    <name type="scientific">Streptomyces coryli</name>
    <dbReference type="NCBI Taxonomy" id="1128680"/>
    <lineage>
        <taxon>Bacteria</taxon>
        <taxon>Bacillati</taxon>
        <taxon>Actinomycetota</taxon>
        <taxon>Actinomycetes</taxon>
        <taxon>Kitasatosporales</taxon>
        <taxon>Streptomycetaceae</taxon>
        <taxon>Streptomyces</taxon>
    </lineage>
</organism>